<evidence type="ECO:0000256" key="3">
    <source>
        <dbReference type="ARBA" id="ARBA00022824"/>
    </source>
</evidence>
<feature type="transmembrane region" description="Helical" evidence="10">
    <location>
        <begin position="112"/>
        <end position="131"/>
    </location>
</feature>
<dbReference type="GO" id="GO:0006509">
    <property type="term" value="P:membrane protein ectodomain proteolysis"/>
    <property type="evidence" value="ECO:0007669"/>
    <property type="project" value="TreeGrafter"/>
</dbReference>
<dbReference type="EMBL" id="SDRB02011615">
    <property type="protein sequence ID" value="THG00675.1"/>
    <property type="molecule type" value="Genomic_DNA"/>
</dbReference>
<dbReference type="GO" id="GO:0005789">
    <property type="term" value="C:endoplasmic reticulum membrane"/>
    <property type="evidence" value="ECO:0007669"/>
    <property type="project" value="UniProtKB-SubCell"/>
</dbReference>
<feature type="region of interest" description="Disordered" evidence="11">
    <location>
        <begin position="290"/>
        <end position="337"/>
    </location>
</feature>
<dbReference type="Pfam" id="PF01080">
    <property type="entry name" value="Presenilin"/>
    <property type="match status" value="1"/>
</dbReference>
<comment type="domain">
    <text evidence="10">The PAL motif is required for normal active site conformation.</text>
</comment>
<comment type="similarity">
    <text evidence="1 10">Belongs to the peptidase A22A family.</text>
</comment>
<dbReference type="FunFam" id="1.10.472.100:FF:000002">
    <property type="entry name" value="Presenilin"/>
    <property type="match status" value="1"/>
</dbReference>
<dbReference type="InterPro" id="IPR006639">
    <property type="entry name" value="Preselin/SPP"/>
</dbReference>
<name>A0A4S4DDK6_CAMSN</name>
<feature type="transmembrane region" description="Helical" evidence="10">
    <location>
        <begin position="165"/>
        <end position="182"/>
    </location>
</feature>
<evidence type="ECO:0000256" key="7">
    <source>
        <dbReference type="ARBA" id="ARBA00023136"/>
    </source>
</evidence>
<dbReference type="InterPro" id="IPR042524">
    <property type="entry name" value="Presenilin_C"/>
</dbReference>
<dbReference type="SMART" id="SM00730">
    <property type="entry name" value="PSN"/>
    <property type="match status" value="1"/>
</dbReference>
<keyword evidence="6 10" id="KW-0333">Golgi apparatus</keyword>
<evidence type="ECO:0000256" key="8">
    <source>
        <dbReference type="ARBA" id="ARBA00059584"/>
    </source>
</evidence>
<keyword evidence="5 10" id="KW-1133">Transmembrane helix</keyword>
<sequence>MHFVNVACRIQSSLGRIWVSAFGWSGWPCCALDNKPLVYSLSSSSSSSAAVPIRTAANLVYLETPSDSATQKLEGALLNALVFVIIISIVTFLLVLLYYYNFTNFLKNYTRFSAFFVLAAMGGSIFLSIIQHFSIPIDAITCFVLLLNFTVVGVLSVFSRAVPIFLKQGFMVALGIIVAAWFTNLPEWTTWVLLIALALYDLVAVLAPGGPLKILVELASSRDEELPALVYEARPTVSRNSGVRGSNLGLLVGGFSDSGSVELQVVPRNNESDLENSDYTAVAIRNQSEVGIGREEGGETSPLVPNSRERRSSSSGSSEYSVDTSGQYGHGHGQSEIVADEERSPLVELLGLEGEREPVGGDGSDTFVTATRGIKLGLGDFIFYSVLVGRAAMYDLMTVYACYLAIISGLGCTLILLAVCRHALPALPISIILGVVFYFLTRLLMEPFIVVSDIIRYLLRSVHVSYPTIDFVVALAKIDIFCNKAFPSGYDEAVKCETIHAHVLFSKIANQWFEREKARKLAAHHRAVLRIESQIAEHSRKLQEIQLRSVEETEKMKATGAELSNLRKVRQASVALNVWQPEVVRGRHKQIVEQCVVPADSRIHALERELRLCKQLITGLDKAYRDEKRRLNAAKEQLASVKYHPVRDYSSTSGRVDECYIKRKKLKKEHIDFSLLRAFAPLLVSVKFWYGHHTPNHSKSWPGVDMRIAHP</sequence>
<dbReference type="GO" id="GO:0016485">
    <property type="term" value="P:protein processing"/>
    <property type="evidence" value="ECO:0007669"/>
    <property type="project" value="InterPro"/>
</dbReference>
<comment type="subunit">
    <text evidence="9">Homodimer. Probable component of the gamma-secretase complex, a complex composed of a presenilin homodimer, nicastrin, APH1 and PEN2.</text>
</comment>
<organism evidence="12 13">
    <name type="scientific">Camellia sinensis var. sinensis</name>
    <name type="common">China tea</name>
    <dbReference type="NCBI Taxonomy" id="542762"/>
    <lineage>
        <taxon>Eukaryota</taxon>
        <taxon>Viridiplantae</taxon>
        <taxon>Streptophyta</taxon>
        <taxon>Embryophyta</taxon>
        <taxon>Tracheophyta</taxon>
        <taxon>Spermatophyta</taxon>
        <taxon>Magnoliopsida</taxon>
        <taxon>eudicotyledons</taxon>
        <taxon>Gunneridae</taxon>
        <taxon>Pentapetalae</taxon>
        <taxon>asterids</taxon>
        <taxon>Ericales</taxon>
        <taxon>Theaceae</taxon>
        <taxon>Camellia</taxon>
    </lineage>
</organism>
<gene>
    <name evidence="12" type="ORF">TEA_002057</name>
</gene>
<dbReference type="PRINTS" id="PR01072">
    <property type="entry name" value="PRESENILIN"/>
</dbReference>
<keyword evidence="10" id="KW-0645">Protease</keyword>
<proteinExistence type="inferred from homology"/>
<dbReference type="STRING" id="542762.A0A4S4DDK6"/>
<dbReference type="Proteomes" id="UP000306102">
    <property type="component" value="Unassembled WGS sequence"/>
</dbReference>
<feature type="transmembrane region" description="Helical" evidence="10">
    <location>
        <begin position="188"/>
        <end position="207"/>
    </location>
</feature>
<dbReference type="Gene3D" id="1.10.472.100">
    <property type="entry name" value="Presenilin"/>
    <property type="match status" value="1"/>
</dbReference>
<evidence type="ECO:0000256" key="11">
    <source>
        <dbReference type="SAM" id="MobiDB-lite"/>
    </source>
</evidence>
<dbReference type="PANTHER" id="PTHR10202">
    <property type="entry name" value="PRESENILIN"/>
    <property type="match status" value="1"/>
</dbReference>
<dbReference type="GO" id="GO:0042500">
    <property type="term" value="F:aspartic endopeptidase activity, intramembrane cleaving"/>
    <property type="evidence" value="ECO:0007669"/>
    <property type="project" value="InterPro"/>
</dbReference>
<comment type="subcellular location">
    <subcellularLocation>
        <location evidence="10">Endoplasmic reticulum membrane</location>
        <topology evidence="10">Multi-pass membrane protein</topology>
    </subcellularLocation>
    <subcellularLocation>
        <location evidence="10">Golgi apparatus membrane</location>
        <topology evidence="10">Multi-pass membrane protein</topology>
    </subcellularLocation>
</comment>
<comment type="function">
    <text evidence="8 10">Probable subunit of the gamma-secretase complex, an endoprotease complex that catalyzes the intramembrane cleavage of integral membrane proteins such as Notch receptors.</text>
</comment>
<dbReference type="EC" id="3.4.23.-" evidence="10"/>
<keyword evidence="7 10" id="KW-0472">Membrane</keyword>
<feature type="transmembrane region" description="Helical" evidence="10">
    <location>
        <begin position="137"/>
        <end position="158"/>
    </location>
</feature>
<protein>
    <recommendedName>
        <fullName evidence="10">Presenilin</fullName>
        <ecNumber evidence="10">3.4.23.-</ecNumber>
    </recommendedName>
</protein>
<evidence type="ECO:0000313" key="12">
    <source>
        <dbReference type="EMBL" id="THG00675.1"/>
    </source>
</evidence>
<dbReference type="GO" id="GO:0070765">
    <property type="term" value="C:gamma-secretase complex"/>
    <property type="evidence" value="ECO:0007669"/>
    <property type="project" value="TreeGrafter"/>
</dbReference>
<feature type="transmembrane region" description="Helical" evidence="10">
    <location>
        <begin position="76"/>
        <end position="100"/>
    </location>
</feature>
<dbReference type="InterPro" id="IPR001108">
    <property type="entry name" value="Peptidase_A22A"/>
</dbReference>
<evidence type="ECO:0000256" key="9">
    <source>
        <dbReference type="ARBA" id="ARBA00062638"/>
    </source>
</evidence>
<keyword evidence="4 10" id="KW-0914">Notch signaling pathway</keyword>
<keyword evidence="2 10" id="KW-0812">Transmembrane</keyword>
<feature type="transmembrane region" description="Helical" evidence="10">
    <location>
        <begin position="400"/>
        <end position="419"/>
    </location>
</feature>
<dbReference type="PANTHER" id="PTHR10202:SF26">
    <property type="entry name" value="PRESENILIN"/>
    <property type="match status" value="1"/>
</dbReference>
<evidence type="ECO:0000256" key="4">
    <source>
        <dbReference type="ARBA" id="ARBA00022976"/>
    </source>
</evidence>
<dbReference type="GO" id="GO:0000139">
    <property type="term" value="C:Golgi membrane"/>
    <property type="evidence" value="ECO:0007669"/>
    <property type="project" value="UniProtKB-SubCell"/>
</dbReference>
<evidence type="ECO:0000256" key="2">
    <source>
        <dbReference type="ARBA" id="ARBA00022692"/>
    </source>
</evidence>
<comment type="caution">
    <text evidence="12">The sequence shown here is derived from an EMBL/GenBank/DDBJ whole genome shotgun (WGS) entry which is preliminary data.</text>
</comment>
<keyword evidence="13" id="KW-1185">Reference proteome</keyword>
<dbReference type="GO" id="GO:0007219">
    <property type="term" value="P:Notch signaling pathway"/>
    <property type="evidence" value="ECO:0007669"/>
    <property type="project" value="UniProtKB-KW"/>
</dbReference>
<evidence type="ECO:0000256" key="1">
    <source>
        <dbReference type="ARBA" id="ARBA00008604"/>
    </source>
</evidence>
<evidence type="ECO:0000256" key="10">
    <source>
        <dbReference type="RuleBase" id="RU361148"/>
    </source>
</evidence>
<accession>A0A4S4DDK6</accession>
<evidence type="ECO:0000313" key="13">
    <source>
        <dbReference type="Proteomes" id="UP000306102"/>
    </source>
</evidence>
<dbReference type="AlphaFoldDB" id="A0A4S4DDK6"/>
<evidence type="ECO:0000256" key="5">
    <source>
        <dbReference type="ARBA" id="ARBA00022989"/>
    </source>
</evidence>
<dbReference type="GO" id="GO:0005798">
    <property type="term" value="C:Golgi-associated vesicle"/>
    <property type="evidence" value="ECO:0007669"/>
    <property type="project" value="UniProtKB-ARBA"/>
</dbReference>
<keyword evidence="3 10" id="KW-0256">Endoplasmic reticulum</keyword>
<evidence type="ECO:0000256" key="6">
    <source>
        <dbReference type="ARBA" id="ARBA00023034"/>
    </source>
</evidence>
<feature type="transmembrane region" description="Helical" evidence="10">
    <location>
        <begin position="425"/>
        <end position="445"/>
    </location>
</feature>
<reference evidence="12 13" key="1">
    <citation type="journal article" date="2018" name="Proc. Natl. Acad. Sci. U.S.A.">
        <title>Draft genome sequence of Camellia sinensis var. sinensis provides insights into the evolution of the tea genome and tea quality.</title>
        <authorList>
            <person name="Wei C."/>
            <person name="Yang H."/>
            <person name="Wang S."/>
            <person name="Zhao J."/>
            <person name="Liu C."/>
            <person name="Gao L."/>
            <person name="Xia E."/>
            <person name="Lu Y."/>
            <person name="Tai Y."/>
            <person name="She G."/>
            <person name="Sun J."/>
            <person name="Cao H."/>
            <person name="Tong W."/>
            <person name="Gao Q."/>
            <person name="Li Y."/>
            <person name="Deng W."/>
            <person name="Jiang X."/>
            <person name="Wang W."/>
            <person name="Chen Q."/>
            <person name="Zhang S."/>
            <person name="Li H."/>
            <person name="Wu J."/>
            <person name="Wang P."/>
            <person name="Li P."/>
            <person name="Shi C."/>
            <person name="Zheng F."/>
            <person name="Jian J."/>
            <person name="Huang B."/>
            <person name="Shan D."/>
            <person name="Shi M."/>
            <person name="Fang C."/>
            <person name="Yue Y."/>
            <person name="Li F."/>
            <person name="Li D."/>
            <person name="Wei S."/>
            <person name="Han B."/>
            <person name="Jiang C."/>
            <person name="Yin Y."/>
            <person name="Xia T."/>
            <person name="Zhang Z."/>
            <person name="Bennetzen J.L."/>
            <person name="Zhao S."/>
            <person name="Wan X."/>
        </authorList>
    </citation>
    <scope>NUCLEOTIDE SEQUENCE [LARGE SCALE GENOMIC DNA]</scope>
    <source>
        <strain evidence="13">cv. Shuchazao</strain>
        <tissue evidence="12">Leaf</tissue>
    </source>
</reference>
<keyword evidence="10" id="KW-0378">Hydrolase</keyword>